<dbReference type="AlphaFoldDB" id="A0A1I6Q493"/>
<dbReference type="RefSeq" id="WP_093914739.1">
    <property type="nucleotide sequence ID" value="NZ_FPAJ01000001.1"/>
</dbReference>
<protein>
    <recommendedName>
        <fullName evidence="4">HTH cro/C1-type domain-containing protein</fullName>
    </recommendedName>
</protein>
<dbReference type="Proteomes" id="UP000199239">
    <property type="component" value="Unassembled WGS sequence"/>
</dbReference>
<keyword evidence="3" id="KW-0804">Transcription</keyword>
<dbReference type="EMBL" id="FPAJ01000001">
    <property type="protein sequence ID" value="SFS47178.1"/>
    <property type="molecule type" value="Genomic_DNA"/>
</dbReference>
<feature type="domain" description="HTH cro/C1-type" evidence="4">
    <location>
        <begin position="11"/>
        <end position="65"/>
    </location>
</feature>
<dbReference type="GO" id="GO:0003700">
    <property type="term" value="F:DNA-binding transcription factor activity"/>
    <property type="evidence" value="ECO:0007669"/>
    <property type="project" value="TreeGrafter"/>
</dbReference>
<dbReference type="InterPro" id="IPR001387">
    <property type="entry name" value="Cro/C1-type_HTH"/>
</dbReference>
<dbReference type="GO" id="GO:0003677">
    <property type="term" value="F:DNA binding"/>
    <property type="evidence" value="ECO:0007669"/>
    <property type="project" value="UniProtKB-KW"/>
</dbReference>
<organism evidence="5 6">
    <name type="scientific">Sulfitobacter marinus</name>
    <dbReference type="NCBI Taxonomy" id="394264"/>
    <lineage>
        <taxon>Bacteria</taxon>
        <taxon>Pseudomonadati</taxon>
        <taxon>Pseudomonadota</taxon>
        <taxon>Alphaproteobacteria</taxon>
        <taxon>Rhodobacterales</taxon>
        <taxon>Roseobacteraceae</taxon>
        <taxon>Sulfitobacter</taxon>
    </lineage>
</organism>
<dbReference type="CDD" id="cd00093">
    <property type="entry name" value="HTH_XRE"/>
    <property type="match status" value="1"/>
</dbReference>
<evidence type="ECO:0000313" key="6">
    <source>
        <dbReference type="Proteomes" id="UP000199239"/>
    </source>
</evidence>
<dbReference type="OrthoDB" id="7790108at2"/>
<dbReference type="PANTHER" id="PTHR46797:SF23">
    <property type="entry name" value="HTH-TYPE TRANSCRIPTIONAL REGULATOR SUTR"/>
    <property type="match status" value="1"/>
</dbReference>
<dbReference type="STRING" id="394264.SAMN04488040_0485"/>
<keyword evidence="2" id="KW-0238">DNA-binding</keyword>
<dbReference type="Gene3D" id="1.10.260.40">
    <property type="entry name" value="lambda repressor-like DNA-binding domains"/>
    <property type="match status" value="1"/>
</dbReference>
<dbReference type="SMART" id="SM00530">
    <property type="entry name" value="HTH_XRE"/>
    <property type="match status" value="1"/>
</dbReference>
<dbReference type="GO" id="GO:0005829">
    <property type="term" value="C:cytosol"/>
    <property type="evidence" value="ECO:0007669"/>
    <property type="project" value="TreeGrafter"/>
</dbReference>
<evidence type="ECO:0000256" key="3">
    <source>
        <dbReference type="ARBA" id="ARBA00023163"/>
    </source>
</evidence>
<reference evidence="6" key="1">
    <citation type="submission" date="2016-10" db="EMBL/GenBank/DDBJ databases">
        <authorList>
            <person name="Varghese N."/>
            <person name="Submissions S."/>
        </authorList>
    </citation>
    <scope>NUCLEOTIDE SEQUENCE [LARGE SCALE GENOMIC DNA]</scope>
    <source>
        <strain evidence="6">DSM 23422</strain>
    </source>
</reference>
<dbReference type="Pfam" id="PF09856">
    <property type="entry name" value="ScfRs"/>
    <property type="match status" value="1"/>
</dbReference>
<gene>
    <name evidence="5" type="ORF">SAMN04488040_0485</name>
</gene>
<keyword evidence="1" id="KW-0805">Transcription regulation</keyword>
<name>A0A1I6Q493_9RHOB</name>
<evidence type="ECO:0000256" key="2">
    <source>
        <dbReference type="ARBA" id="ARBA00023125"/>
    </source>
</evidence>
<dbReference type="PANTHER" id="PTHR46797">
    <property type="entry name" value="HTH-TYPE TRANSCRIPTIONAL REGULATOR"/>
    <property type="match status" value="1"/>
</dbReference>
<dbReference type="InterPro" id="IPR010982">
    <property type="entry name" value="Lambda_DNA-bd_dom_sf"/>
</dbReference>
<evidence type="ECO:0000313" key="5">
    <source>
        <dbReference type="EMBL" id="SFS47178.1"/>
    </source>
</evidence>
<dbReference type="InterPro" id="IPR018653">
    <property type="entry name" value="ScfR_C"/>
</dbReference>
<accession>A0A1I6Q493</accession>
<dbReference type="InterPro" id="IPR050807">
    <property type="entry name" value="TransReg_Diox_bact_type"/>
</dbReference>
<evidence type="ECO:0000256" key="1">
    <source>
        <dbReference type="ARBA" id="ARBA00023015"/>
    </source>
</evidence>
<dbReference type="PROSITE" id="PS50943">
    <property type="entry name" value="HTH_CROC1"/>
    <property type="match status" value="1"/>
</dbReference>
<dbReference type="Pfam" id="PF01381">
    <property type="entry name" value="HTH_3"/>
    <property type="match status" value="1"/>
</dbReference>
<evidence type="ECO:0000259" key="4">
    <source>
        <dbReference type="PROSITE" id="PS50943"/>
    </source>
</evidence>
<sequence length="432" mass="46608">MSREALTGSRIRERRIMAGHKQADLAAIVGISASYLNLIEHNRRRIGGKLLLNIASALGVEPTTLTEGAEAALIAALREAADDTGLSGPEVGRADEFAGRFPGWADVLANAQRRIATLERTIEALTDRLAHDPHLAASMHELLTTAAAIRSTASILADTKTLEPEWRDRFHINIDQDSRRLADSAQSLVGYLEADPETTPAASSPQEEVEAFLAAHRFQFTVLEQAGQDETAIQDLVNSAPELKSVAARHIARTVLQQVAVDADALPIERIRDVIETVGRDPMALAQHVHQPVGRVLRRMAAMPELGAGLLVCDRSGTVIFRKSIEGFMVPRFGAGCPLWPLFAVLGNPGLVVKERVEQLGRGNAEFECIAACEVQSVHSYNAQPLVQSVMLILPAQGLATGPRLEVGATCRVCPRGNCPARREPSILNDGV</sequence>
<dbReference type="SUPFAM" id="SSF47413">
    <property type="entry name" value="lambda repressor-like DNA-binding domains"/>
    <property type="match status" value="1"/>
</dbReference>
<proteinExistence type="predicted"/>
<keyword evidence="6" id="KW-1185">Reference proteome</keyword>